<protein>
    <submittedName>
        <fullName evidence="4">Uncharacterized protein</fullName>
    </submittedName>
</protein>
<evidence type="ECO:0000259" key="2">
    <source>
        <dbReference type="Pfam" id="PF05282"/>
    </source>
</evidence>
<dbReference type="CDD" id="cd13777">
    <property type="entry name" value="Aar2_N"/>
    <property type="match status" value="1"/>
</dbReference>
<keyword evidence="5" id="KW-1185">Reference proteome</keyword>
<dbReference type="InterPro" id="IPR038516">
    <property type="entry name" value="AAR2_N_sf"/>
</dbReference>
<proteinExistence type="inferred from homology"/>
<feature type="domain" description="AAR2 N-terminal" evidence="3">
    <location>
        <begin position="7"/>
        <end position="132"/>
    </location>
</feature>
<dbReference type="InterPro" id="IPR033648">
    <property type="entry name" value="AAR2_C"/>
</dbReference>
<dbReference type="AlphaFoldDB" id="A0A8J2WXR6"/>
<evidence type="ECO:0000313" key="5">
    <source>
        <dbReference type="Proteomes" id="UP000789595"/>
    </source>
</evidence>
<reference evidence="4" key="1">
    <citation type="submission" date="2021-11" db="EMBL/GenBank/DDBJ databases">
        <authorList>
            <consortium name="Genoscope - CEA"/>
            <person name="William W."/>
        </authorList>
    </citation>
    <scope>NUCLEOTIDE SEQUENCE</scope>
</reference>
<dbReference type="OrthoDB" id="201752at2759"/>
<comment type="similarity">
    <text evidence="1">Belongs to the AAR2 family.</text>
</comment>
<organism evidence="4 5">
    <name type="scientific">Pelagomonas calceolata</name>
    <dbReference type="NCBI Taxonomy" id="35677"/>
    <lineage>
        <taxon>Eukaryota</taxon>
        <taxon>Sar</taxon>
        <taxon>Stramenopiles</taxon>
        <taxon>Ochrophyta</taxon>
        <taxon>Pelagophyceae</taxon>
        <taxon>Pelagomonadales</taxon>
        <taxon>Pelagomonadaceae</taxon>
        <taxon>Pelagomonas</taxon>
    </lineage>
</organism>
<comment type="caution">
    <text evidence="4">The sequence shown here is derived from an EMBL/GenBank/DDBJ whole genome shotgun (WGS) entry which is preliminary data.</text>
</comment>
<name>A0A8J2WXR6_9STRA</name>
<feature type="domain" description="AAR2 C-terminal" evidence="2">
    <location>
        <begin position="191"/>
        <end position="301"/>
    </location>
</feature>
<dbReference type="PANTHER" id="PTHR12689">
    <property type="entry name" value="A1 CISTRON SPLICING FACTOR AAR2-RELATED"/>
    <property type="match status" value="1"/>
</dbReference>
<dbReference type="CDD" id="cd13778">
    <property type="entry name" value="Aar2_C"/>
    <property type="match status" value="1"/>
</dbReference>
<dbReference type="GO" id="GO:0000244">
    <property type="term" value="P:spliceosomal tri-snRNP complex assembly"/>
    <property type="evidence" value="ECO:0007669"/>
    <property type="project" value="TreeGrafter"/>
</dbReference>
<evidence type="ECO:0000313" key="4">
    <source>
        <dbReference type="EMBL" id="CAH0371724.1"/>
    </source>
</evidence>
<gene>
    <name evidence="4" type="ORF">PECAL_3P16760</name>
</gene>
<sequence>MAALQPQALLVVTDTTQGMEFGIDAHVWTLGAKFEGLHSISEGLHLLTFAPGGVAGREGVFIDCVAGGVHRQRWDVHNECLDGASVLTDAQRESLEAAARAGALTLAPYPQNHARVWAAVASSIDVATLQRCNLRLDEAFGPGGIDGERGEREPRWTPVDRDAMRRRRGDVDATSFHGPDASSRLAATAAPSILMKELALAFVVFLSLGSLEALKQWQRLVRLFCACDGLMAAEPLLFQRLASLLTAQLALAPEDFFRDALGRDEDVLRAALLDFFANAADKPMLATAADGLLAFAQERFGLWAGHASASALVAARAHETGDDGAQEIDLRRFVRPGEDLQMCAARLIEAGGEGYGEAVAFLEALAA</sequence>
<evidence type="ECO:0000256" key="1">
    <source>
        <dbReference type="ARBA" id="ARBA00006281"/>
    </source>
</evidence>
<dbReference type="Proteomes" id="UP000789595">
    <property type="component" value="Unassembled WGS sequence"/>
</dbReference>
<accession>A0A8J2WXR6</accession>
<dbReference type="InterPro" id="IPR007946">
    <property type="entry name" value="AAR2"/>
</dbReference>
<evidence type="ECO:0000259" key="3">
    <source>
        <dbReference type="Pfam" id="PF20981"/>
    </source>
</evidence>
<dbReference type="InterPro" id="IPR038514">
    <property type="entry name" value="AAR2_C_sf"/>
</dbReference>
<dbReference type="PANTHER" id="PTHR12689:SF4">
    <property type="entry name" value="PROTEIN AAR2 HOMOLOG"/>
    <property type="match status" value="1"/>
</dbReference>
<dbReference type="Pfam" id="PF05282">
    <property type="entry name" value="AAR2"/>
    <property type="match status" value="1"/>
</dbReference>
<dbReference type="EMBL" id="CAKKNE010000003">
    <property type="protein sequence ID" value="CAH0371724.1"/>
    <property type="molecule type" value="Genomic_DNA"/>
</dbReference>
<dbReference type="Gene3D" id="2.60.34.20">
    <property type="match status" value="1"/>
</dbReference>
<dbReference type="Gene3D" id="1.25.40.550">
    <property type="entry name" value="Aar2, C-terminal domain-like"/>
    <property type="match status" value="1"/>
</dbReference>
<dbReference type="Pfam" id="PF20981">
    <property type="entry name" value="AAR2_1st"/>
    <property type="match status" value="1"/>
</dbReference>
<dbReference type="InterPro" id="IPR033647">
    <property type="entry name" value="Aar2_N"/>
</dbReference>